<dbReference type="PANTHER" id="PTHR30576:SF4">
    <property type="entry name" value="UNDECAPRENYL-PHOSPHATE GALACTOSE PHOSPHOTRANSFERASE"/>
    <property type="match status" value="1"/>
</dbReference>
<keyword evidence="11" id="KW-1185">Reference proteome</keyword>
<evidence type="ECO:0000313" key="10">
    <source>
        <dbReference type="EMBL" id="GFH41877.1"/>
    </source>
</evidence>
<accession>A0A6A0BDH9</accession>
<comment type="subcellular location">
    <subcellularLocation>
        <location evidence="1">Cell membrane</location>
    </subcellularLocation>
</comment>
<dbReference type="GO" id="GO:0005886">
    <property type="term" value="C:plasma membrane"/>
    <property type="evidence" value="ECO:0007669"/>
    <property type="project" value="UniProtKB-SubCell"/>
</dbReference>
<evidence type="ECO:0000256" key="2">
    <source>
        <dbReference type="ARBA" id="ARBA00006464"/>
    </source>
</evidence>
<evidence type="ECO:0000256" key="5">
    <source>
        <dbReference type="ARBA" id="ARBA00022692"/>
    </source>
</evidence>
<name>A0A6A0BDH9_9LACT</name>
<sequence>MVSFYTVVKRCLDFLFSFLGLVLLSPFLLILYIFVKCSDVHSPVFFSHVRNGENGKKFKMFKFRTMRTDAEAVLMNDLALYEEFVANGYKLETDKDPRITPIGRILRKTSIDELPQLINVLLGHMSLVGPRPLPDREIHEYGEDKDLFLSVRPGITGWWQVSGRSNVGYPERCELELYYIEKASISFDIYILFKTALAVFNRVGAH</sequence>
<comment type="caution">
    <text evidence="10">The sequence shown here is derived from an EMBL/GenBank/DDBJ whole genome shotgun (WGS) entry which is preliminary data.</text>
</comment>
<keyword evidence="3" id="KW-1003">Cell membrane</keyword>
<evidence type="ECO:0000256" key="7">
    <source>
        <dbReference type="ARBA" id="ARBA00023136"/>
    </source>
</evidence>
<dbReference type="AlphaFoldDB" id="A0A6A0BDH9"/>
<gene>
    <name evidence="10" type="ORF">Hs30E_04280</name>
</gene>
<dbReference type="Pfam" id="PF02397">
    <property type="entry name" value="Bac_transf"/>
    <property type="match status" value="1"/>
</dbReference>
<evidence type="ECO:0000256" key="6">
    <source>
        <dbReference type="ARBA" id="ARBA00022989"/>
    </source>
</evidence>
<dbReference type="GO" id="GO:0016780">
    <property type="term" value="F:phosphotransferase activity, for other substituted phosphate groups"/>
    <property type="evidence" value="ECO:0007669"/>
    <property type="project" value="TreeGrafter"/>
</dbReference>
<dbReference type="PANTHER" id="PTHR30576">
    <property type="entry name" value="COLANIC BIOSYNTHESIS UDP-GLUCOSE LIPID CARRIER TRANSFERASE"/>
    <property type="match status" value="1"/>
</dbReference>
<comment type="similarity">
    <text evidence="2">Belongs to the bacterial sugar transferase family.</text>
</comment>
<dbReference type="Proteomes" id="UP000480303">
    <property type="component" value="Unassembled WGS sequence"/>
</dbReference>
<protein>
    <submittedName>
        <fullName evidence="10">Exopolysaccharide biosynthesis protein</fullName>
    </submittedName>
</protein>
<evidence type="ECO:0000256" key="8">
    <source>
        <dbReference type="SAM" id="Phobius"/>
    </source>
</evidence>
<keyword evidence="7 8" id="KW-0472">Membrane</keyword>
<dbReference type="EMBL" id="BLLI01000007">
    <property type="protein sequence ID" value="GFH41877.1"/>
    <property type="molecule type" value="Genomic_DNA"/>
</dbReference>
<evidence type="ECO:0000313" key="11">
    <source>
        <dbReference type="Proteomes" id="UP000480303"/>
    </source>
</evidence>
<feature type="domain" description="Bacterial sugar transferase" evidence="9">
    <location>
        <begin position="9"/>
        <end position="200"/>
    </location>
</feature>
<dbReference type="InterPro" id="IPR003362">
    <property type="entry name" value="Bact_transf"/>
</dbReference>
<evidence type="ECO:0000256" key="4">
    <source>
        <dbReference type="ARBA" id="ARBA00022679"/>
    </source>
</evidence>
<evidence type="ECO:0000256" key="3">
    <source>
        <dbReference type="ARBA" id="ARBA00022475"/>
    </source>
</evidence>
<evidence type="ECO:0000256" key="1">
    <source>
        <dbReference type="ARBA" id="ARBA00004236"/>
    </source>
</evidence>
<keyword evidence="4" id="KW-0808">Transferase</keyword>
<organism evidence="10 11">
    <name type="scientific">Pseudolactococcus hodotermopsidis</name>
    <dbReference type="NCBI Taxonomy" id="2709157"/>
    <lineage>
        <taxon>Bacteria</taxon>
        <taxon>Bacillati</taxon>
        <taxon>Bacillota</taxon>
        <taxon>Bacilli</taxon>
        <taxon>Lactobacillales</taxon>
        <taxon>Streptococcaceae</taxon>
        <taxon>Pseudolactococcus</taxon>
    </lineage>
</organism>
<dbReference type="RefSeq" id="WP_172207621.1">
    <property type="nucleotide sequence ID" value="NZ_BLLI01000007.1"/>
</dbReference>
<keyword evidence="6 8" id="KW-1133">Transmembrane helix</keyword>
<proteinExistence type="inferred from homology"/>
<reference evidence="10 11" key="1">
    <citation type="submission" date="2020-02" db="EMBL/GenBank/DDBJ databases">
        <title>Draft genome sequence of Lactococcus sp. Hs30E4-3.</title>
        <authorList>
            <person name="Noda S."/>
            <person name="Yuki M."/>
            <person name="Ohkuma M."/>
        </authorList>
    </citation>
    <scope>NUCLEOTIDE SEQUENCE [LARGE SCALE GENOMIC DNA]</scope>
    <source>
        <strain evidence="10 11">Hs30E4-3</strain>
    </source>
</reference>
<evidence type="ECO:0000259" key="9">
    <source>
        <dbReference type="Pfam" id="PF02397"/>
    </source>
</evidence>
<keyword evidence="5 8" id="KW-0812">Transmembrane</keyword>
<feature type="transmembrane region" description="Helical" evidence="8">
    <location>
        <begin position="12"/>
        <end position="35"/>
    </location>
</feature>